<feature type="transmembrane region" description="Helical" evidence="2">
    <location>
        <begin position="12"/>
        <end position="32"/>
    </location>
</feature>
<dbReference type="Gene3D" id="1.10.10.2520">
    <property type="entry name" value="Cell wall hydrolase SleB, domain 1"/>
    <property type="match status" value="1"/>
</dbReference>
<dbReference type="InterPro" id="IPR036779">
    <property type="entry name" value="LysM_dom_sf"/>
</dbReference>
<evidence type="ECO:0000256" key="1">
    <source>
        <dbReference type="SAM" id="MobiDB-lite"/>
    </source>
</evidence>
<name>A0A1G5CGW1_9FIRM</name>
<keyword evidence="2" id="KW-0812">Transmembrane</keyword>
<feature type="region of interest" description="Disordered" evidence="1">
    <location>
        <begin position="50"/>
        <end position="96"/>
    </location>
</feature>
<keyword evidence="2" id="KW-0472">Membrane</keyword>
<dbReference type="EMBL" id="FMUS01000003">
    <property type="protein sequence ID" value="SCY01755.1"/>
    <property type="molecule type" value="Genomic_DNA"/>
</dbReference>
<dbReference type="STRING" id="1120976.SAMN03080606_00663"/>
<dbReference type="SUPFAM" id="SSF54106">
    <property type="entry name" value="LysM domain"/>
    <property type="match status" value="1"/>
</dbReference>
<dbReference type="CDD" id="cd00118">
    <property type="entry name" value="LysM"/>
    <property type="match status" value="1"/>
</dbReference>
<sequence length="312" mass="35190">MIKQILKTNKYVLYSIGAILVISLMASFVLFFQTEEANSDNLIGIEEKQYDETNEEANGLELADSAEDKDDELAEAEEEKTDTYPPDKLQKNEKNKTEVSVEVETEIIEAEKPETEEEKANLSPITSDQYIVQNNDTLYVISQRAGLSIEDIKSYNRMNSDSIMVGQVLLLKKPEAPVGETSPPISRGTVRDDDLYWLSRIIHAEAQGEPYKGKVAVGNVVLNRVKSDEFPNSIYGVVFDKQHGYTQFSPVIDGTIYNTPNSESIEAAKEALNGAKPVGDVLYFLNPRKSTNFWIVENRKFFTTIADHDFYY</sequence>
<dbReference type="InterPro" id="IPR018392">
    <property type="entry name" value="LysM"/>
</dbReference>
<reference evidence="4 5" key="1">
    <citation type="submission" date="2016-10" db="EMBL/GenBank/DDBJ databases">
        <authorList>
            <person name="de Groot N.N."/>
        </authorList>
    </citation>
    <scope>NUCLEOTIDE SEQUENCE [LARGE SCALE GENOMIC DNA]</scope>
    <source>
        <strain evidence="4 5">DSM 18978</strain>
    </source>
</reference>
<dbReference type="RefSeq" id="WP_207647860.1">
    <property type="nucleotide sequence ID" value="NZ_FMUS01000003.1"/>
</dbReference>
<evidence type="ECO:0000313" key="4">
    <source>
        <dbReference type="EMBL" id="SCY01755.1"/>
    </source>
</evidence>
<protein>
    <submittedName>
        <fullName evidence="4">N-acetylmuramoyl-L-alanine amidase</fullName>
    </submittedName>
</protein>
<dbReference type="InterPro" id="IPR042047">
    <property type="entry name" value="SleB_dom1"/>
</dbReference>
<dbReference type="Gene3D" id="3.10.350.10">
    <property type="entry name" value="LysM domain"/>
    <property type="match status" value="1"/>
</dbReference>
<feature type="domain" description="LysM" evidence="3">
    <location>
        <begin position="128"/>
        <end position="171"/>
    </location>
</feature>
<organism evidence="4 5">
    <name type="scientific">Alkaliphilus peptidifermentans DSM 18978</name>
    <dbReference type="NCBI Taxonomy" id="1120976"/>
    <lineage>
        <taxon>Bacteria</taxon>
        <taxon>Bacillati</taxon>
        <taxon>Bacillota</taxon>
        <taxon>Clostridia</taxon>
        <taxon>Peptostreptococcales</taxon>
        <taxon>Natronincolaceae</taxon>
        <taxon>Alkaliphilus</taxon>
    </lineage>
</organism>
<dbReference type="GO" id="GO:0016787">
    <property type="term" value="F:hydrolase activity"/>
    <property type="evidence" value="ECO:0007669"/>
    <property type="project" value="InterPro"/>
</dbReference>
<dbReference type="SMART" id="SM00257">
    <property type="entry name" value="LysM"/>
    <property type="match status" value="1"/>
</dbReference>
<dbReference type="Proteomes" id="UP000198636">
    <property type="component" value="Unassembled WGS sequence"/>
</dbReference>
<dbReference type="AlphaFoldDB" id="A0A1G5CGW1"/>
<evidence type="ECO:0000259" key="3">
    <source>
        <dbReference type="PROSITE" id="PS51782"/>
    </source>
</evidence>
<dbReference type="PROSITE" id="PS51782">
    <property type="entry name" value="LYSM"/>
    <property type="match status" value="1"/>
</dbReference>
<dbReference type="InterPro" id="IPR011105">
    <property type="entry name" value="Cell_wall_hydrolase_SleB"/>
</dbReference>
<feature type="compositionally biased region" description="Acidic residues" evidence="1">
    <location>
        <begin position="64"/>
        <end position="80"/>
    </location>
</feature>
<keyword evidence="5" id="KW-1185">Reference proteome</keyword>
<keyword evidence="2" id="KW-1133">Transmembrane helix</keyword>
<evidence type="ECO:0000313" key="5">
    <source>
        <dbReference type="Proteomes" id="UP000198636"/>
    </source>
</evidence>
<dbReference type="Pfam" id="PF07486">
    <property type="entry name" value="Hydrolase_2"/>
    <property type="match status" value="1"/>
</dbReference>
<gene>
    <name evidence="4" type="ORF">SAMN03080606_00663</name>
</gene>
<proteinExistence type="predicted"/>
<dbReference type="Gene3D" id="6.20.240.60">
    <property type="match status" value="1"/>
</dbReference>
<dbReference type="Pfam" id="PF01476">
    <property type="entry name" value="LysM"/>
    <property type="match status" value="1"/>
</dbReference>
<accession>A0A1G5CGW1</accession>
<evidence type="ECO:0000256" key="2">
    <source>
        <dbReference type="SAM" id="Phobius"/>
    </source>
</evidence>